<sequence length="76" mass="8589">MTLSTATPLLQTMRLEMVTDLLPVNRNRYLSIIGLLSYLVFLRKTEKVGLDMNPMAAKYHAPLETFVDANWGGEFA</sequence>
<protein>
    <submittedName>
        <fullName evidence="1">Uncharacterized protein</fullName>
    </submittedName>
</protein>
<comment type="caution">
    <text evidence="1">The sequence shown here is derived from an EMBL/GenBank/DDBJ whole genome shotgun (WGS) entry which is preliminary data.</text>
</comment>
<proteinExistence type="predicted"/>
<evidence type="ECO:0000313" key="1">
    <source>
        <dbReference type="EMBL" id="KAG0147032.1"/>
    </source>
</evidence>
<dbReference type="EMBL" id="MU167252">
    <property type="protein sequence ID" value="KAG0147032.1"/>
    <property type="molecule type" value="Genomic_DNA"/>
</dbReference>
<reference evidence="1" key="1">
    <citation type="submission" date="2013-11" db="EMBL/GenBank/DDBJ databases">
        <title>Genome sequence of the fusiform rust pathogen reveals effectors for host alternation and coevolution with pine.</title>
        <authorList>
            <consortium name="DOE Joint Genome Institute"/>
            <person name="Smith K."/>
            <person name="Pendleton A."/>
            <person name="Kubisiak T."/>
            <person name="Anderson C."/>
            <person name="Salamov A."/>
            <person name="Aerts A."/>
            <person name="Riley R."/>
            <person name="Clum A."/>
            <person name="Lindquist E."/>
            <person name="Ence D."/>
            <person name="Campbell M."/>
            <person name="Kronenberg Z."/>
            <person name="Feau N."/>
            <person name="Dhillon B."/>
            <person name="Hamelin R."/>
            <person name="Burleigh J."/>
            <person name="Smith J."/>
            <person name="Yandell M."/>
            <person name="Nelson C."/>
            <person name="Grigoriev I."/>
            <person name="Davis J."/>
        </authorList>
    </citation>
    <scope>NUCLEOTIDE SEQUENCE</scope>
    <source>
        <strain evidence="1">G11</strain>
    </source>
</reference>
<dbReference type="AlphaFoldDB" id="A0A9P6NMT5"/>
<gene>
    <name evidence="1" type="ORF">CROQUDRAFT_91830</name>
</gene>
<dbReference type="Proteomes" id="UP000886653">
    <property type="component" value="Unassembled WGS sequence"/>
</dbReference>
<accession>A0A9P6NMT5</accession>
<name>A0A9P6NMT5_9BASI</name>
<evidence type="ECO:0000313" key="2">
    <source>
        <dbReference type="Proteomes" id="UP000886653"/>
    </source>
</evidence>
<organism evidence="1 2">
    <name type="scientific">Cronartium quercuum f. sp. fusiforme G11</name>
    <dbReference type="NCBI Taxonomy" id="708437"/>
    <lineage>
        <taxon>Eukaryota</taxon>
        <taxon>Fungi</taxon>
        <taxon>Dikarya</taxon>
        <taxon>Basidiomycota</taxon>
        <taxon>Pucciniomycotina</taxon>
        <taxon>Pucciniomycetes</taxon>
        <taxon>Pucciniales</taxon>
        <taxon>Coleosporiaceae</taxon>
        <taxon>Cronartium</taxon>
    </lineage>
</organism>
<keyword evidence="2" id="KW-1185">Reference proteome</keyword>